<keyword evidence="3" id="KW-1185">Reference proteome</keyword>
<dbReference type="InParanoid" id="A0A2T3AJ02"/>
<sequence>MDHVILLISFPSIYVVPSCLCLFQYLQVSHFQRPSASRNHAFSASRADVTSVAAIKCTNITPNDPRPYNRTL</sequence>
<evidence type="ECO:0000313" key="3">
    <source>
        <dbReference type="Proteomes" id="UP000241462"/>
    </source>
</evidence>
<evidence type="ECO:0000313" key="2">
    <source>
        <dbReference type="EMBL" id="PSS00549.1"/>
    </source>
</evidence>
<protein>
    <submittedName>
        <fullName evidence="2">Uncharacterized protein</fullName>
    </submittedName>
</protein>
<dbReference type="EMBL" id="KZ678383">
    <property type="protein sequence ID" value="PSS00549.1"/>
    <property type="molecule type" value="Genomic_DNA"/>
</dbReference>
<accession>A0A2T3AJ02</accession>
<keyword evidence="1" id="KW-0812">Transmembrane</keyword>
<name>A0A2T3AJ02_9PEZI</name>
<proteinExistence type="predicted"/>
<dbReference type="Proteomes" id="UP000241462">
    <property type="component" value="Unassembled WGS sequence"/>
</dbReference>
<organism evidence="2 3">
    <name type="scientific">Coniella lustricola</name>
    <dbReference type="NCBI Taxonomy" id="2025994"/>
    <lineage>
        <taxon>Eukaryota</taxon>
        <taxon>Fungi</taxon>
        <taxon>Dikarya</taxon>
        <taxon>Ascomycota</taxon>
        <taxon>Pezizomycotina</taxon>
        <taxon>Sordariomycetes</taxon>
        <taxon>Sordariomycetidae</taxon>
        <taxon>Diaporthales</taxon>
        <taxon>Schizoparmaceae</taxon>
        <taxon>Coniella</taxon>
    </lineage>
</organism>
<reference evidence="2 3" key="1">
    <citation type="journal article" date="2018" name="Mycol. Prog.">
        <title>Coniella lustricola, a new species from submerged detritus.</title>
        <authorList>
            <person name="Raudabaugh D.B."/>
            <person name="Iturriaga T."/>
            <person name="Carver A."/>
            <person name="Mondo S."/>
            <person name="Pangilinan J."/>
            <person name="Lipzen A."/>
            <person name="He G."/>
            <person name="Amirebrahimi M."/>
            <person name="Grigoriev I.V."/>
            <person name="Miller A.N."/>
        </authorList>
    </citation>
    <scope>NUCLEOTIDE SEQUENCE [LARGE SCALE GENOMIC DNA]</scope>
    <source>
        <strain evidence="2 3">B22-T-1</strain>
    </source>
</reference>
<dbReference type="AlphaFoldDB" id="A0A2T3AJ02"/>
<gene>
    <name evidence="2" type="ORF">BD289DRAFT_423834</name>
</gene>
<evidence type="ECO:0000256" key="1">
    <source>
        <dbReference type="SAM" id="Phobius"/>
    </source>
</evidence>
<keyword evidence="1" id="KW-1133">Transmembrane helix</keyword>
<feature type="transmembrane region" description="Helical" evidence="1">
    <location>
        <begin position="6"/>
        <end position="26"/>
    </location>
</feature>
<keyword evidence="1" id="KW-0472">Membrane</keyword>